<name>A0A5K3EQA9_MESCO</name>
<keyword evidence="9" id="KW-0340">Growth factor binding</keyword>
<dbReference type="InterPro" id="IPR000742">
    <property type="entry name" value="EGF"/>
</dbReference>
<evidence type="ECO:0000259" key="13">
    <source>
        <dbReference type="PROSITE" id="PS50026"/>
    </source>
</evidence>
<comment type="similarity">
    <text evidence="10">Belongs to the LTBP family.</text>
</comment>
<keyword evidence="7" id="KW-1015">Disulfide bond</keyword>
<comment type="caution">
    <text evidence="11">Lacks conserved residue(s) required for the propagation of feature annotation.</text>
</comment>
<comment type="subcellular location">
    <subcellularLocation>
        <location evidence="1">Secreted</location>
        <location evidence="1">Extracellular space</location>
        <location evidence="1">Extracellular matrix</location>
    </subcellularLocation>
</comment>
<dbReference type="Gene3D" id="3.90.290.10">
    <property type="entry name" value="TGF-beta binding (TB) domain"/>
    <property type="match status" value="1"/>
</dbReference>
<dbReference type="PROSITE" id="PS51364">
    <property type="entry name" value="TB"/>
    <property type="match status" value="1"/>
</dbReference>
<keyword evidence="2" id="KW-0964">Secreted</keyword>
<dbReference type="PROSITE" id="PS50026">
    <property type="entry name" value="EGF_3"/>
    <property type="match status" value="2"/>
</dbReference>
<dbReference type="GO" id="GO:0005509">
    <property type="term" value="F:calcium ion binding"/>
    <property type="evidence" value="ECO:0007669"/>
    <property type="project" value="InterPro"/>
</dbReference>
<dbReference type="PROSITE" id="PS00010">
    <property type="entry name" value="ASX_HYDROXYL"/>
    <property type="match status" value="1"/>
</dbReference>
<dbReference type="PANTHER" id="PTHR24034">
    <property type="entry name" value="EGF-LIKE DOMAIN-CONTAINING PROTEIN"/>
    <property type="match status" value="1"/>
</dbReference>
<dbReference type="SMART" id="SM00179">
    <property type="entry name" value="EGF_CA"/>
    <property type="match status" value="6"/>
</dbReference>
<evidence type="ECO:0000256" key="5">
    <source>
        <dbReference type="ARBA" id="ARBA00022729"/>
    </source>
</evidence>
<feature type="chain" id="PRO_5024380928" evidence="12">
    <location>
        <begin position="27"/>
        <end position="543"/>
    </location>
</feature>
<sequence length="543" mass="60042">MIRDMPSLLLLPFLLACLSTHRLCEGYSPSGPNVCGYFWGMTRCCEGWTKSLDGLCTTAICAGNCGERGRCVAPNQCKCEDGRVRPDCTVEDEFTYLADEPVRCPSNCNNQGSCINGKCVCEFGFKGSACNEEELGPCFAQTERGVCKNKVTGPNSVTAVLTRNACCGSIGVAWGEHCQVCSSRNAFCGKGFISLNHKCVDINECEIPGVCMGGVCRNTDGSFECECPYGYLYNASTLQCNAVKNGCQKNPNACAPGGRCVPLHGSAFMCQCFPGYLPTDGNRRCEKEENALNYCEIFEGKLCKNGECHPTATSYECTCRPGYRPSMFKKQCIKEFNACSLYGSNVCVHGQCVPVGRGFRCKCDMGYALSSDGTACLDKCQQLGRSACQNGFCIARPYGDYECRCNHGYVQSADRKSCRIRMSPYKTEKRSAWSSGNNYRGSYQADWPQENRGLYKEHAQPKEARWQSSARKSYPNPCEDPAVRRKCMGGFCLDLGRGLYECRCFRGFRAVNGNQQCVADYTSQAKYRWPFRPNPKRELITSQ</sequence>
<evidence type="ECO:0000256" key="3">
    <source>
        <dbReference type="ARBA" id="ARBA00022530"/>
    </source>
</evidence>
<dbReference type="SMART" id="SM00181">
    <property type="entry name" value="EGF"/>
    <property type="match status" value="8"/>
</dbReference>
<dbReference type="InterPro" id="IPR017878">
    <property type="entry name" value="TB_dom"/>
</dbReference>
<dbReference type="InterPro" id="IPR000152">
    <property type="entry name" value="EGF-type_Asp/Asn_hydroxyl_site"/>
</dbReference>
<keyword evidence="3" id="KW-0272">Extracellular matrix</keyword>
<accession>A0A5K3EQA9</accession>
<evidence type="ECO:0000256" key="8">
    <source>
        <dbReference type="ARBA" id="ARBA00023180"/>
    </source>
</evidence>
<dbReference type="Gene3D" id="2.10.25.10">
    <property type="entry name" value="Laminin"/>
    <property type="match status" value="5"/>
</dbReference>
<dbReference type="PROSITE" id="PS01186">
    <property type="entry name" value="EGF_2"/>
    <property type="match status" value="4"/>
</dbReference>
<evidence type="ECO:0000256" key="10">
    <source>
        <dbReference type="ARBA" id="ARBA00038081"/>
    </source>
</evidence>
<evidence type="ECO:0000256" key="7">
    <source>
        <dbReference type="ARBA" id="ARBA00023157"/>
    </source>
</evidence>
<evidence type="ECO:0000256" key="1">
    <source>
        <dbReference type="ARBA" id="ARBA00004498"/>
    </source>
</evidence>
<keyword evidence="8" id="KW-0325">Glycoprotein</keyword>
<dbReference type="SUPFAM" id="SSF57196">
    <property type="entry name" value="EGF/Laminin"/>
    <property type="match status" value="1"/>
</dbReference>
<feature type="domain" description="TB" evidence="14">
    <location>
        <begin position="136"/>
        <end position="185"/>
    </location>
</feature>
<dbReference type="Gene3D" id="2.90.20.10">
    <property type="entry name" value="Plasmodium vivax P25 domain"/>
    <property type="match status" value="1"/>
</dbReference>
<reference evidence="15" key="1">
    <citation type="submission" date="2019-11" db="UniProtKB">
        <authorList>
            <consortium name="WormBaseParasite"/>
        </authorList>
    </citation>
    <scope>IDENTIFICATION</scope>
</reference>
<dbReference type="InterPro" id="IPR050751">
    <property type="entry name" value="ECM_structural_protein"/>
</dbReference>
<organism evidence="15">
    <name type="scientific">Mesocestoides corti</name>
    <name type="common">Flatworm</name>
    <dbReference type="NCBI Taxonomy" id="53468"/>
    <lineage>
        <taxon>Eukaryota</taxon>
        <taxon>Metazoa</taxon>
        <taxon>Spiralia</taxon>
        <taxon>Lophotrochozoa</taxon>
        <taxon>Platyhelminthes</taxon>
        <taxon>Cestoda</taxon>
        <taxon>Eucestoda</taxon>
        <taxon>Cyclophyllidea</taxon>
        <taxon>Mesocestoididae</taxon>
        <taxon>Mesocestoides</taxon>
    </lineage>
</organism>
<dbReference type="PROSITE" id="PS01187">
    <property type="entry name" value="EGF_CA"/>
    <property type="match status" value="1"/>
</dbReference>
<dbReference type="SUPFAM" id="SSF57184">
    <property type="entry name" value="Growth factor receptor domain"/>
    <property type="match status" value="1"/>
</dbReference>
<evidence type="ECO:0000256" key="2">
    <source>
        <dbReference type="ARBA" id="ARBA00022525"/>
    </source>
</evidence>
<proteinExistence type="inferred from homology"/>
<feature type="domain" description="EGF-like" evidence="13">
    <location>
        <begin position="243"/>
        <end position="286"/>
    </location>
</feature>
<dbReference type="InterPro" id="IPR013032">
    <property type="entry name" value="EGF-like_CS"/>
</dbReference>
<dbReference type="WBParaSite" id="MCU_002292-RA">
    <property type="protein sequence ID" value="MCU_002292-RA"/>
    <property type="gene ID" value="MCU_002292"/>
</dbReference>
<dbReference type="PANTHER" id="PTHR24034:SF46">
    <property type="entry name" value="LATENT-TRANSFORMING GROWTH FACTOR BETA-BINDING PROTEIN 3"/>
    <property type="match status" value="1"/>
</dbReference>
<dbReference type="SUPFAM" id="SSF57581">
    <property type="entry name" value="TB module/8-cys domain"/>
    <property type="match status" value="1"/>
</dbReference>
<evidence type="ECO:0000259" key="14">
    <source>
        <dbReference type="PROSITE" id="PS51364"/>
    </source>
</evidence>
<evidence type="ECO:0000256" key="6">
    <source>
        <dbReference type="ARBA" id="ARBA00022737"/>
    </source>
</evidence>
<evidence type="ECO:0000313" key="15">
    <source>
        <dbReference type="WBParaSite" id="MCU_002292-RA"/>
    </source>
</evidence>
<dbReference type="PROSITE" id="PS00022">
    <property type="entry name" value="EGF_1"/>
    <property type="match status" value="1"/>
</dbReference>
<evidence type="ECO:0000256" key="9">
    <source>
        <dbReference type="ARBA" id="ARBA00023183"/>
    </source>
</evidence>
<evidence type="ECO:0000256" key="11">
    <source>
        <dbReference type="PROSITE-ProRule" id="PRU00076"/>
    </source>
</evidence>
<dbReference type="InterPro" id="IPR018097">
    <property type="entry name" value="EGF_Ca-bd_CS"/>
</dbReference>
<dbReference type="GO" id="GO:0019838">
    <property type="term" value="F:growth factor binding"/>
    <property type="evidence" value="ECO:0007669"/>
    <property type="project" value="UniProtKB-KW"/>
</dbReference>
<keyword evidence="5 12" id="KW-0732">Signal</keyword>
<dbReference type="Pfam" id="PF23106">
    <property type="entry name" value="EGF_Teneurin"/>
    <property type="match status" value="1"/>
</dbReference>
<protein>
    <submittedName>
        <fullName evidence="15">Secreted protein</fullName>
    </submittedName>
</protein>
<feature type="signal peptide" evidence="12">
    <location>
        <begin position="1"/>
        <end position="26"/>
    </location>
</feature>
<keyword evidence="4 11" id="KW-0245">EGF-like domain</keyword>
<evidence type="ECO:0000256" key="4">
    <source>
        <dbReference type="ARBA" id="ARBA00022536"/>
    </source>
</evidence>
<dbReference type="AlphaFoldDB" id="A0A5K3EQA9"/>
<dbReference type="InterPro" id="IPR001881">
    <property type="entry name" value="EGF-like_Ca-bd_dom"/>
</dbReference>
<keyword evidence="6" id="KW-0677">Repeat</keyword>
<feature type="domain" description="EGF-like" evidence="13">
    <location>
        <begin position="201"/>
        <end position="241"/>
    </location>
</feature>
<dbReference type="InterPro" id="IPR009030">
    <property type="entry name" value="Growth_fac_rcpt_cys_sf"/>
</dbReference>
<dbReference type="FunFam" id="2.10.25.10:FF:000003">
    <property type="entry name" value="fibrillin-1 isoform X1"/>
    <property type="match status" value="1"/>
</dbReference>
<dbReference type="Pfam" id="PF07645">
    <property type="entry name" value="EGF_CA"/>
    <property type="match status" value="1"/>
</dbReference>
<dbReference type="InterPro" id="IPR049883">
    <property type="entry name" value="NOTCH1_EGF-like"/>
</dbReference>
<evidence type="ECO:0000256" key="12">
    <source>
        <dbReference type="SAM" id="SignalP"/>
    </source>
</evidence>
<dbReference type="InterPro" id="IPR036773">
    <property type="entry name" value="TB_dom_sf"/>
</dbReference>
<dbReference type="Pfam" id="PF12661">
    <property type="entry name" value="hEGF"/>
    <property type="match status" value="2"/>
</dbReference>
<dbReference type="CDD" id="cd00054">
    <property type="entry name" value="EGF_CA"/>
    <property type="match status" value="1"/>
</dbReference>
<dbReference type="PROSITE" id="PS51257">
    <property type="entry name" value="PROKAR_LIPOPROTEIN"/>
    <property type="match status" value="1"/>
</dbReference>